<feature type="compositionally biased region" description="Polar residues" evidence="1">
    <location>
        <begin position="101"/>
        <end position="117"/>
    </location>
</feature>
<organism evidence="2 3">
    <name type="scientific">Melipona bicolor</name>
    <dbReference type="NCBI Taxonomy" id="60889"/>
    <lineage>
        <taxon>Eukaryota</taxon>
        <taxon>Metazoa</taxon>
        <taxon>Ecdysozoa</taxon>
        <taxon>Arthropoda</taxon>
        <taxon>Hexapoda</taxon>
        <taxon>Insecta</taxon>
        <taxon>Pterygota</taxon>
        <taxon>Neoptera</taxon>
        <taxon>Endopterygota</taxon>
        <taxon>Hymenoptera</taxon>
        <taxon>Apocrita</taxon>
        <taxon>Aculeata</taxon>
        <taxon>Apoidea</taxon>
        <taxon>Anthophila</taxon>
        <taxon>Apidae</taxon>
        <taxon>Melipona</taxon>
    </lineage>
</organism>
<feature type="region of interest" description="Disordered" evidence="1">
    <location>
        <begin position="92"/>
        <end position="127"/>
    </location>
</feature>
<dbReference type="EMBL" id="JAHYIQ010000038">
    <property type="protein sequence ID" value="KAK1119055.1"/>
    <property type="molecule type" value="Genomic_DNA"/>
</dbReference>
<evidence type="ECO:0000313" key="3">
    <source>
        <dbReference type="Proteomes" id="UP001177670"/>
    </source>
</evidence>
<proteinExistence type="predicted"/>
<gene>
    <name evidence="2" type="ORF">K0M31_013562</name>
</gene>
<dbReference type="AlphaFoldDB" id="A0AA40KG36"/>
<reference evidence="2" key="1">
    <citation type="submission" date="2021-10" db="EMBL/GenBank/DDBJ databases">
        <title>Melipona bicolor Genome sequencing and assembly.</title>
        <authorList>
            <person name="Araujo N.S."/>
            <person name="Arias M.C."/>
        </authorList>
    </citation>
    <scope>NUCLEOTIDE SEQUENCE</scope>
    <source>
        <strain evidence="2">USP_2M_L1-L4_2017</strain>
        <tissue evidence="2">Whole body</tissue>
    </source>
</reference>
<sequence length="127" mass="14138">MPEMNSPSGRDFSSVCYMETDGFFSFVKPLEILKNSLSNAAAAVRKPVEILSYEDVAFRLAVVFGFRGFVEKLAWTRRELQVNTIRVPKLSTQLGRKKSSPSKNELPVSTPSQTASKLTPLKIKLGK</sequence>
<accession>A0AA40KG36</accession>
<name>A0AA40KG36_9HYME</name>
<evidence type="ECO:0000256" key="1">
    <source>
        <dbReference type="SAM" id="MobiDB-lite"/>
    </source>
</evidence>
<comment type="caution">
    <text evidence="2">The sequence shown here is derived from an EMBL/GenBank/DDBJ whole genome shotgun (WGS) entry which is preliminary data.</text>
</comment>
<keyword evidence="3" id="KW-1185">Reference proteome</keyword>
<protein>
    <submittedName>
        <fullName evidence="2">Uncharacterized protein</fullName>
    </submittedName>
</protein>
<dbReference type="Proteomes" id="UP001177670">
    <property type="component" value="Unassembled WGS sequence"/>
</dbReference>
<evidence type="ECO:0000313" key="2">
    <source>
        <dbReference type="EMBL" id="KAK1119055.1"/>
    </source>
</evidence>